<gene>
    <name evidence="1" type="ORF">AVEN_237708_1</name>
</gene>
<sequence length="111" mass="12175">MTSATLELAPPSPSLRSTPAGGCLTQYVLLNVQQDGIHCGSSVKSGFEPESLRSRNRAFITWPSRPSCGIIRQAFIGLLVWDDSQMSQGGISTINRFTFLLLPTFLCWLLD</sequence>
<name>A0A4Y2ERF1_ARAVE</name>
<protein>
    <submittedName>
        <fullName evidence="1">Uncharacterized protein</fullName>
    </submittedName>
</protein>
<accession>A0A4Y2ERF1</accession>
<proteinExistence type="predicted"/>
<dbReference type="EMBL" id="BGPR01000661">
    <property type="protein sequence ID" value="GBM30485.1"/>
    <property type="molecule type" value="Genomic_DNA"/>
</dbReference>
<evidence type="ECO:0000313" key="1">
    <source>
        <dbReference type="EMBL" id="GBM30485.1"/>
    </source>
</evidence>
<reference evidence="1 2" key="1">
    <citation type="journal article" date="2019" name="Sci. Rep.">
        <title>Orb-weaving spider Araneus ventricosus genome elucidates the spidroin gene catalogue.</title>
        <authorList>
            <person name="Kono N."/>
            <person name="Nakamura H."/>
            <person name="Ohtoshi R."/>
            <person name="Moran D.A.P."/>
            <person name="Shinohara A."/>
            <person name="Yoshida Y."/>
            <person name="Fujiwara M."/>
            <person name="Mori M."/>
            <person name="Tomita M."/>
            <person name="Arakawa K."/>
        </authorList>
    </citation>
    <scope>NUCLEOTIDE SEQUENCE [LARGE SCALE GENOMIC DNA]</scope>
</reference>
<evidence type="ECO:0000313" key="2">
    <source>
        <dbReference type="Proteomes" id="UP000499080"/>
    </source>
</evidence>
<dbReference type="AlphaFoldDB" id="A0A4Y2ERF1"/>
<comment type="caution">
    <text evidence="1">The sequence shown here is derived from an EMBL/GenBank/DDBJ whole genome shotgun (WGS) entry which is preliminary data.</text>
</comment>
<dbReference type="Proteomes" id="UP000499080">
    <property type="component" value="Unassembled WGS sequence"/>
</dbReference>
<keyword evidence="2" id="KW-1185">Reference proteome</keyword>
<organism evidence="1 2">
    <name type="scientific">Araneus ventricosus</name>
    <name type="common">Orbweaver spider</name>
    <name type="synonym">Epeira ventricosa</name>
    <dbReference type="NCBI Taxonomy" id="182803"/>
    <lineage>
        <taxon>Eukaryota</taxon>
        <taxon>Metazoa</taxon>
        <taxon>Ecdysozoa</taxon>
        <taxon>Arthropoda</taxon>
        <taxon>Chelicerata</taxon>
        <taxon>Arachnida</taxon>
        <taxon>Araneae</taxon>
        <taxon>Araneomorphae</taxon>
        <taxon>Entelegynae</taxon>
        <taxon>Araneoidea</taxon>
        <taxon>Araneidae</taxon>
        <taxon>Araneus</taxon>
    </lineage>
</organism>